<name>D1C4H1_SPHTD</name>
<evidence type="ECO:0000256" key="1">
    <source>
        <dbReference type="ARBA" id="ARBA00004141"/>
    </source>
</evidence>
<sequence>MNVVDIVMTFVFLGVFSLGFFAGPARAVIGLISLYGGLVAAAVFYQPLGRTLTDLFWPMSPWIGAVTAFILLLVVVGGALLYVLLWSFRVSRLRSRLASNDRGGRLGMLVVVLVSVVISATVVTTAVRLADWSVQNLPEGDRRAAITRHLNGSVIAGNTRRLTPHLYTAVVSWTPVADAPILRPD</sequence>
<evidence type="ECO:0008006" key="8">
    <source>
        <dbReference type="Google" id="ProtNLM"/>
    </source>
</evidence>
<reference evidence="7" key="1">
    <citation type="submission" date="2009-11" db="EMBL/GenBank/DDBJ databases">
        <title>The complete chromosome 1 of Sphaerobacter thermophilus DSM 20745.</title>
        <authorList>
            <person name="Lucas S."/>
            <person name="Copeland A."/>
            <person name="Lapidus A."/>
            <person name="Glavina del Rio T."/>
            <person name="Dalin E."/>
            <person name="Tice H."/>
            <person name="Bruce D."/>
            <person name="Goodwin L."/>
            <person name="Pitluck S."/>
            <person name="Kyrpides N."/>
            <person name="Mavromatis K."/>
            <person name="Ivanova N."/>
            <person name="Mikhailova N."/>
            <person name="LaButti K.M."/>
            <person name="Clum A."/>
            <person name="Sun H.I."/>
            <person name="Brettin T."/>
            <person name="Detter J.C."/>
            <person name="Han C."/>
            <person name="Larimer F."/>
            <person name="Land M."/>
            <person name="Hauser L."/>
            <person name="Markowitz V."/>
            <person name="Cheng J.F."/>
            <person name="Hugenholtz P."/>
            <person name="Woyke T."/>
            <person name="Wu D."/>
            <person name="Steenblock K."/>
            <person name="Schneider S."/>
            <person name="Pukall R."/>
            <person name="Goeker M."/>
            <person name="Klenk H.P."/>
            <person name="Eisen J.A."/>
        </authorList>
    </citation>
    <scope>NUCLEOTIDE SEQUENCE [LARGE SCALE GENOMIC DNA]</scope>
    <source>
        <strain evidence="7">ATCC 49802 / DSM 20745 / S 6022</strain>
    </source>
</reference>
<protein>
    <recommendedName>
        <fullName evidence="8">Colicin V production protein</fullName>
    </recommendedName>
</protein>
<dbReference type="AlphaFoldDB" id="D1C4H1"/>
<feature type="transmembrane region" description="Helical" evidence="5">
    <location>
        <begin position="28"/>
        <end position="48"/>
    </location>
</feature>
<evidence type="ECO:0000313" key="6">
    <source>
        <dbReference type="EMBL" id="ACZ39138.1"/>
    </source>
</evidence>
<dbReference type="InterPro" id="IPR003825">
    <property type="entry name" value="Colicin-V_CvpA"/>
</dbReference>
<dbReference type="InParanoid" id="D1C4H1"/>
<keyword evidence="7" id="KW-1185">Reference proteome</keyword>
<evidence type="ECO:0000256" key="5">
    <source>
        <dbReference type="SAM" id="Phobius"/>
    </source>
</evidence>
<evidence type="ECO:0000313" key="7">
    <source>
        <dbReference type="Proteomes" id="UP000002027"/>
    </source>
</evidence>
<evidence type="ECO:0000256" key="2">
    <source>
        <dbReference type="ARBA" id="ARBA00022692"/>
    </source>
</evidence>
<accession>D1C4H1</accession>
<dbReference type="GO" id="GO:0016020">
    <property type="term" value="C:membrane"/>
    <property type="evidence" value="ECO:0007669"/>
    <property type="project" value="UniProtKB-SubCell"/>
</dbReference>
<dbReference type="Proteomes" id="UP000002027">
    <property type="component" value="Chromosome 1"/>
</dbReference>
<dbReference type="EMBL" id="CP001823">
    <property type="protein sequence ID" value="ACZ39138.1"/>
    <property type="molecule type" value="Genomic_DNA"/>
</dbReference>
<keyword evidence="4 5" id="KW-0472">Membrane</keyword>
<proteinExistence type="predicted"/>
<comment type="subcellular location">
    <subcellularLocation>
        <location evidence="1">Membrane</location>
        <topology evidence="1">Multi-pass membrane protein</topology>
    </subcellularLocation>
</comment>
<dbReference type="HOGENOM" id="CLU_1460407_0_0_0"/>
<evidence type="ECO:0000256" key="4">
    <source>
        <dbReference type="ARBA" id="ARBA00023136"/>
    </source>
</evidence>
<dbReference type="eggNOG" id="ENOG5030TDT">
    <property type="taxonomic scope" value="Bacteria"/>
</dbReference>
<feature type="transmembrane region" description="Helical" evidence="5">
    <location>
        <begin position="60"/>
        <end position="85"/>
    </location>
</feature>
<reference evidence="6 7" key="2">
    <citation type="journal article" date="2010" name="Stand. Genomic Sci.">
        <title>Complete genome sequence of Desulfohalobium retbaense type strain (HR(100)).</title>
        <authorList>
            <person name="Spring S."/>
            <person name="Nolan M."/>
            <person name="Lapidus A."/>
            <person name="Glavina Del Rio T."/>
            <person name="Copeland A."/>
            <person name="Tice H."/>
            <person name="Cheng J.F."/>
            <person name="Lucas S."/>
            <person name="Land M."/>
            <person name="Chen F."/>
            <person name="Bruce D."/>
            <person name="Goodwin L."/>
            <person name="Pitluck S."/>
            <person name="Ivanova N."/>
            <person name="Mavromatis K."/>
            <person name="Mikhailova N."/>
            <person name="Pati A."/>
            <person name="Chen A."/>
            <person name="Palaniappan K."/>
            <person name="Hauser L."/>
            <person name="Chang Y.J."/>
            <person name="Jeffries C.D."/>
            <person name="Munk C."/>
            <person name="Kiss H."/>
            <person name="Chain P."/>
            <person name="Han C."/>
            <person name="Brettin T."/>
            <person name="Detter J.C."/>
            <person name="Schuler E."/>
            <person name="Goker M."/>
            <person name="Rohde M."/>
            <person name="Bristow J."/>
            <person name="Eisen J.A."/>
            <person name="Markowitz V."/>
            <person name="Hugenholtz P."/>
            <person name="Kyrpides N.C."/>
            <person name="Klenk H.P."/>
        </authorList>
    </citation>
    <scope>NUCLEOTIDE SEQUENCE [LARGE SCALE GENOMIC DNA]</scope>
    <source>
        <strain evidence="7">ATCC 49802 / DSM 20745 / S 6022</strain>
    </source>
</reference>
<organism evidence="6 7">
    <name type="scientific">Sphaerobacter thermophilus (strain ATCC 49802 / DSM 20745 / KCCM 41009 / NCIMB 13125 / S 6022)</name>
    <dbReference type="NCBI Taxonomy" id="479434"/>
    <lineage>
        <taxon>Bacteria</taxon>
        <taxon>Pseudomonadati</taxon>
        <taxon>Thermomicrobiota</taxon>
        <taxon>Thermomicrobia</taxon>
        <taxon>Sphaerobacterales</taxon>
        <taxon>Sphaerobacterineae</taxon>
        <taxon>Sphaerobacteraceae</taxon>
        <taxon>Sphaerobacter</taxon>
    </lineage>
</organism>
<dbReference type="STRING" id="479434.Sthe_1704"/>
<keyword evidence="2 5" id="KW-0812">Transmembrane</keyword>
<gene>
    <name evidence="6" type="ordered locus">Sthe_1704</name>
</gene>
<dbReference type="GO" id="GO:0009403">
    <property type="term" value="P:toxin biosynthetic process"/>
    <property type="evidence" value="ECO:0007669"/>
    <property type="project" value="InterPro"/>
</dbReference>
<feature type="transmembrane region" description="Helical" evidence="5">
    <location>
        <begin position="6"/>
        <end position="23"/>
    </location>
</feature>
<feature type="transmembrane region" description="Helical" evidence="5">
    <location>
        <begin position="106"/>
        <end position="127"/>
    </location>
</feature>
<keyword evidence="3 5" id="KW-1133">Transmembrane helix</keyword>
<dbReference type="RefSeq" id="WP_012872185.1">
    <property type="nucleotide sequence ID" value="NC_013523.1"/>
</dbReference>
<dbReference type="KEGG" id="sti:Sthe_1704"/>
<evidence type="ECO:0000256" key="3">
    <source>
        <dbReference type="ARBA" id="ARBA00022989"/>
    </source>
</evidence>
<dbReference type="Pfam" id="PF02674">
    <property type="entry name" value="Colicin_V"/>
    <property type="match status" value="1"/>
</dbReference>